<dbReference type="Proteomes" id="UP000008370">
    <property type="component" value="Unassembled WGS sequence"/>
</dbReference>
<dbReference type="AlphaFoldDB" id="K5VVC0"/>
<dbReference type="GeneID" id="18911511"/>
<dbReference type="RefSeq" id="XP_007400791.1">
    <property type="nucleotide sequence ID" value="XM_007400729.1"/>
</dbReference>
<evidence type="ECO:0000313" key="2">
    <source>
        <dbReference type="Proteomes" id="UP000008370"/>
    </source>
</evidence>
<dbReference type="KEGG" id="pco:PHACADRAFT_200465"/>
<evidence type="ECO:0000313" key="1">
    <source>
        <dbReference type="EMBL" id="EKM50519.1"/>
    </source>
</evidence>
<dbReference type="HOGENOM" id="CLU_056227_0_0_1"/>
<sequence length="328" mass="36883">MSMLAAPTGAQCLKLGLLAQRRAPSLPIEIIDYVVAFMLLDSPVFSTIEGFSCASHRFRHIAFRQYFSLLTVKSKSHWLKLCQIPGVRTWTRTMDTISIALYVNPENLVTFMNLHTVTIDFDAEGQHTHHTSAKLILSCMPPQVTRLELLYLPSITTYLLSLVATYCPRLDTLVLRCSDRLLPDCCWNCYDEAGSHTVHSPIPNSYCNAEHLAHAFGKELKHLHKLRHLHLGIYLSPLDLFYDHLEHAGDFRFPPTPDVTPPFGPDLCGDCQVFADEVRRTELVAAATLASHLPMLETMTWSTFFAQSGRAGDDQAKQTTTIAILQEE</sequence>
<proteinExistence type="predicted"/>
<gene>
    <name evidence="1" type="ORF">PHACADRAFT_200465</name>
</gene>
<evidence type="ECO:0008006" key="3">
    <source>
        <dbReference type="Google" id="ProtNLM"/>
    </source>
</evidence>
<dbReference type="EMBL" id="JH930478">
    <property type="protein sequence ID" value="EKM50519.1"/>
    <property type="molecule type" value="Genomic_DNA"/>
</dbReference>
<reference evidence="1 2" key="1">
    <citation type="journal article" date="2012" name="BMC Genomics">
        <title>Comparative genomics of the white-rot fungi, Phanerochaete carnosa and P. chrysosporium, to elucidate the genetic basis of the distinct wood types they colonize.</title>
        <authorList>
            <person name="Suzuki H."/>
            <person name="MacDonald J."/>
            <person name="Syed K."/>
            <person name="Salamov A."/>
            <person name="Hori C."/>
            <person name="Aerts A."/>
            <person name="Henrissat B."/>
            <person name="Wiebenga A."/>
            <person name="vanKuyk P.A."/>
            <person name="Barry K."/>
            <person name="Lindquist E."/>
            <person name="LaButti K."/>
            <person name="Lapidus A."/>
            <person name="Lucas S."/>
            <person name="Coutinho P."/>
            <person name="Gong Y."/>
            <person name="Samejima M."/>
            <person name="Mahadevan R."/>
            <person name="Abou-Zaid M."/>
            <person name="de Vries R.P."/>
            <person name="Igarashi K."/>
            <person name="Yadav J.S."/>
            <person name="Grigoriev I.V."/>
            <person name="Master E.R."/>
        </authorList>
    </citation>
    <scope>NUCLEOTIDE SEQUENCE [LARGE SCALE GENOMIC DNA]</scope>
    <source>
        <strain evidence="1 2">HHB-10118-sp</strain>
    </source>
</reference>
<accession>K5VVC0</accession>
<keyword evidence="2" id="KW-1185">Reference proteome</keyword>
<dbReference type="InParanoid" id="K5VVC0"/>
<protein>
    <recommendedName>
        <fullName evidence="3">F-box domain-containing protein</fullName>
    </recommendedName>
</protein>
<name>K5VVC0_PHACS</name>
<dbReference type="OrthoDB" id="3159295at2759"/>
<organism evidence="1 2">
    <name type="scientific">Phanerochaete carnosa (strain HHB-10118-sp)</name>
    <name type="common">White-rot fungus</name>
    <name type="synonym">Peniophora carnosa</name>
    <dbReference type="NCBI Taxonomy" id="650164"/>
    <lineage>
        <taxon>Eukaryota</taxon>
        <taxon>Fungi</taxon>
        <taxon>Dikarya</taxon>
        <taxon>Basidiomycota</taxon>
        <taxon>Agaricomycotina</taxon>
        <taxon>Agaricomycetes</taxon>
        <taxon>Polyporales</taxon>
        <taxon>Phanerochaetaceae</taxon>
        <taxon>Phanerochaete</taxon>
    </lineage>
</organism>